<sequence length="148" mass="16382">MAAAAAAAARCSRGGRRRRRPWWGGRGTGCEPRVVAVEEDAAQREREEVRAQEAAGVDDARGATPCRRSGTLREATRREAAEDGREHVVRQRRRHIHRLSTSSSLDYRGKLGNSFSPMQLIWAQPLKPREVVVVRCPVVSLPVNGPAH</sequence>
<proteinExistence type="predicted"/>
<protein>
    <submittedName>
        <fullName evidence="2">Uncharacterized protein</fullName>
    </submittedName>
</protein>
<dbReference type="AlphaFoldDB" id="A0A0E0HXG5"/>
<dbReference type="Gramene" id="ONIVA07G04060.1">
    <property type="protein sequence ID" value="ONIVA07G04060.1"/>
    <property type="gene ID" value="ONIVA07G04060"/>
</dbReference>
<reference evidence="2" key="2">
    <citation type="submission" date="2018-04" db="EMBL/GenBank/DDBJ databases">
        <title>OnivRS2 (Oryza nivara Reference Sequence Version 2).</title>
        <authorList>
            <person name="Zhang J."/>
            <person name="Kudrna D."/>
            <person name="Lee S."/>
            <person name="Talag J."/>
            <person name="Rajasekar S."/>
            <person name="Welchert J."/>
            <person name="Hsing Y.-I."/>
            <person name="Wing R.A."/>
        </authorList>
    </citation>
    <scope>NUCLEOTIDE SEQUENCE [LARGE SCALE GENOMIC DNA]</scope>
    <source>
        <strain evidence="2">SL10</strain>
    </source>
</reference>
<feature type="region of interest" description="Disordered" evidence="1">
    <location>
        <begin position="48"/>
        <end position="93"/>
    </location>
</feature>
<reference evidence="2" key="1">
    <citation type="submission" date="2015-04" db="UniProtKB">
        <authorList>
            <consortium name="EnsemblPlants"/>
        </authorList>
    </citation>
    <scope>IDENTIFICATION</scope>
    <source>
        <strain evidence="2">SL10</strain>
    </source>
</reference>
<feature type="compositionally biased region" description="Basic and acidic residues" evidence="1">
    <location>
        <begin position="74"/>
        <end position="89"/>
    </location>
</feature>
<evidence type="ECO:0000313" key="3">
    <source>
        <dbReference type="Proteomes" id="UP000006591"/>
    </source>
</evidence>
<keyword evidence="3" id="KW-1185">Reference proteome</keyword>
<evidence type="ECO:0000256" key="1">
    <source>
        <dbReference type="SAM" id="MobiDB-lite"/>
    </source>
</evidence>
<dbReference type="EnsemblPlants" id="ONIVA07G04060.1">
    <property type="protein sequence ID" value="ONIVA07G04060.1"/>
    <property type="gene ID" value="ONIVA07G04060"/>
</dbReference>
<dbReference type="Proteomes" id="UP000006591">
    <property type="component" value="Chromosome 7"/>
</dbReference>
<accession>A0A0E0HXG5</accession>
<dbReference type="eggNOG" id="ENOG502R5GT">
    <property type="taxonomic scope" value="Eukaryota"/>
</dbReference>
<evidence type="ECO:0000313" key="2">
    <source>
        <dbReference type="EnsemblPlants" id="ONIVA07G04060.1"/>
    </source>
</evidence>
<dbReference type="OMA" id="QRRRHIH"/>
<feature type="region of interest" description="Disordered" evidence="1">
    <location>
        <begin position="1"/>
        <end position="29"/>
    </location>
</feature>
<dbReference type="HOGENOM" id="CLU_1761725_0_0_1"/>
<name>A0A0E0HXG5_ORYNI</name>
<feature type="compositionally biased region" description="Low complexity" evidence="1">
    <location>
        <begin position="1"/>
        <end position="12"/>
    </location>
</feature>
<organism evidence="2">
    <name type="scientific">Oryza nivara</name>
    <name type="common">Indian wild rice</name>
    <name type="synonym">Oryza sativa f. spontanea</name>
    <dbReference type="NCBI Taxonomy" id="4536"/>
    <lineage>
        <taxon>Eukaryota</taxon>
        <taxon>Viridiplantae</taxon>
        <taxon>Streptophyta</taxon>
        <taxon>Embryophyta</taxon>
        <taxon>Tracheophyta</taxon>
        <taxon>Spermatophyta</taxon>
        <taxon>Magnoliopsida</taxon>
        <taxon>Liliopsida</taxon>
        <taxon>Poales</taxon>
        <taxon>Poaceae</taxon>
        <taxon>BOP clade</taxon>
        <taxon>Oryzoideae</taxon>
        <taxon>Oryzeae</taxon>
        <taxon>Oryzinae</taxon>
        <taxon>Oryza</taxon>
    </lineage>
</organism>